<gene>
    <name evidence="1" type="ORF">KSB_29730</name>
</gene>
<organism evidence="1 2">
    <name type="scientific">Ktedonobacter robiniae</name>
    <dbReference type="NCBI Taxonomy" id="2778365"/>
    <lineage>
        <taxon>Bacteria</taxon>
        <taxon>Bacillati</taxon>
        <taxon>Chloroflexota</taxon>
        <taxon>Ktedonobacteria</taxon>
        <taxon>Ktedonobacterales</taxon>
        <taxon>Ktedonobacteraceae</taxon>
        <taxon>Ktedonobacter</taxon>
    </lineage>
</organism>
<proteinExistence type="predicted"/>
<protein>
    <recommendedName>
        <fullName evidence="3">MarR family transcriptional regulator</fullName>
    </recommendedName>
</protein>
<reference evidence="1 2" key="1">
    <citation type="journal article" date="2021" name="Int. J. Syst. Evol. Microbiol.">
        <title>Reticulibacter mediterranei gen. nov., sp. nov., within the new family Reticulibacteraceae fam. nov., and Ktedonospora formicarum gen. nov., sp. nov., Ktedonobacter robiniae sp. nov., Dictyobacter formicarum sp. nov. and Dictyobacter arantiisoli sp. nov., belonging to the class Ktedonobacteria.</title>
        <authorList>
            <person name="Yabe S."/>
            <person name="Zheng Y."/>
            <person name="Wang C.M."/>
            <person name="Sakai Y."/>
            <person name="Abe K."/>
            <person name="Yokota A."/>
            <person name="Donadio S."/>
            <person name="Cavaletti L."/>
            <person name="Monciardini P."/>
        </authorList>
    </citation>
    <scope>NUCLEOTIDE SEQUENCE [LARGE SCALE GENOMIC DNA]</scope>
    <source>
        <strain evidence="1 2">SOSP1-30</strain>
    </source>
</reference>
<dbReference type="InterPro" id="IPR036388">
    <property type="entry name" value="WH-like_DNA-bd_sf"/>
</dbReference>
<dbReference type="Proteomes" id="UP000654345">
    <property type="component" value="Unassembled WGS sequence"/>
</dbReference>
<evidence type="ECO:0000313" key="1">
    <source>
        <dbReference type="EMBL" id="GHO54498.1"/>
    </source>
</evidence>
<evidence type="ECO:0008006" key="3">
    <source>
        <dbReference type="Google" id="ProtNLM"/>
    </source>
</evidence>
<keyword evidence="2" id="KW-1185">Reference proteome</keyword>
<dbReference type="InterPro" id="IPR036390">
    <property type="entry name" value="WH_DNA-bd_sf"/>
</dbReference>
<sequence>MQPAEELRYLILAAQREGERILTEVLRPLDLTPSQAEVLHVLQVHIGLAWR</sequence>
<dbReference type="Gene3D" id="1.10.10.10">
    <property type="entry name" value="Winged helix-like DNA-binding domain superfamily/Winged helix DNA-binding domain"/>
    <property type="match status" value="1"/>
</dbReference>
<dbReference type="SUPFAM" id="SSF46785">
    <property type="entry name" value="Winged helix' DNA-binding domain"/>
    <property type="match status" value="1"/>
</dbReference>
<comment type="caution">
    <text evidence="1">The sequence shown here is derived from an EMBL/GenBank/DDBJ whole genome shotgun (WGS) entry which is preliminary data.</text>
</comment>
<accession>A0ABQ3UP92</accession>
<dbReference type="EMBL" id="BNJG01000001">
    <property type="protein sequence ID" value="GHO54498.1"/>
    <property type="molecule type" value="Genomic_DNA"/>
</dbReference>
<name>A0ABQ3UP92_9CHLR</name>
<evidence type="ECO:0000313" key="2">
    <source>
        <dbReference type="Proteomes" id="UP000654345"/>
    </source>
</evidence>